<name>A0A6M6JLE3_9PSEU</name>
<dbReference type="SMART" id="SM00829">
    <property type="entry name" value="PKS_ER"/>
    <property type="match status" value="1"/>
</dbReference>
<dbReference type="Pfam" id="PF00107">
    <property type="entry name" value="ADH_zinc_N"/>
    <property type="match status" value="1"/>
</dbReference>
<dbReference type="SUPFAM" id="SSF50129">
    <property type="entry name" value="GroES-like"/>
    <property type="match status" value="1"/>
</dbReference>
<dbReference type="GO" id="GO:0043957">
    <property type="term" value="F:acryloyl-CoA reductase (NADPH) activity"/>
    <property type="evidence" value="ECO:0007669"/>
    <property type="project" value="TreeGrafter"/>
</dbReference>
<evidence type="ECO:0000313" key="3">
    <source>
        <dbReference type="Proteomes" id="UP000505377"/>
    </source>
</evidence>
<gene>
    <name evidence="2" type="ORF">HOP40_21905</name>
</gene>
<protein>
    <submittedName>
        <fullName evidence="2">NADP-dependent oxidoreductase</fullName>
    </submittedName>
</protein>
<dbReference type="PANTHER" id="PTHR43677">
    <property type="entry name" value="SHORT-CHAIN DEHYDROGENASE/REDUCTASE"/>
    <property type="match status" value="1"/>
</dbReference>
<dbReference type="InterPro" id="IPR011032">
    <property type="entry name" value="GroES-like_sf"/>
</dbReference>
<dbReference type="Pfam" id="PF08240">
    <property type="entry name" value="ADH_N"/>
    <property type="match status" value="1"/>
</dbReference>
<dbReference type="KEGG" id="pbro:HOP40_21905"/>
<feature type="domain" description="Enoyl reductase (ER)" evidence="1">
    <location>
        <begin position="10"/>
        <end position="313"/>
    </location>
</feature>
<dbReference type="EMBL" id="CP053564">
    <property type="protein sequence ID" value="QJY48125.1"/>
    <property type="molecule type" value="Genomic_DNA"/>
</dbReference>
<reference evidence="2 3" key="1">
    <citation type="submission" date="2020-05" db="EMBL/GenBank/DDBJ databases">
        <authorList>
            <person name="Mo P."/>
        </authorList>
    </citation>
    <scope>NUCLEOTIDE SEQUENCE [LARGE SCALE GENOMIC DNA]</scope>
    <source>
        <strain evidence="2 3">Gen01</strain>
    </source>
</reference>
<dbReference type="InterPro" id="IPR020843">
    <property type="entry name" value="ER"/>
</dbReference>
<dbReference type="CDD" id="cd05289">
    <property type="entry name" value="MDR_like_2"/>
    <property type="match status" value="1"/>
</dbReference>
<dbReference type="SUPFAM" id="SSF51735">
    <property type="entry name" value="NAD(P)-binding Rossmann-fold domains"/>
    <property type="match status" value="1"/>
</dbReference>
<evidence type="ECO:0000259" key="1">
    <source>
        <dbReference type="SMART" id="SM00829"/>
    </source>
</evidence>
<dbReference type="Proteomes" id="UP000505377">
    <property type="component" value="Chromosome"/>
</dbReference>
<dbReference type="RefSeq" id="WP_172161505.1">
    <property type="nucleotide sequence ID" value="NZ_CP053564.1"/>
</dbReference>
<dbReference type="Gene3D" id="3.40.50.720">
    <property type="entry name" value="NAD(P)-binding Rossmann-like Domain"/>
    <property type="match status" value="1"/>
</dbReference>
<evidence type="ECO:0000313" key="2">
    <source>
        <dbReference type="EMBL" id="QJY48125.1"/>
    </source>
</evidence>
<proteinExistence type="predicted"/>
<keyword evidence="3" id="KW-1185">Reference proteome</keyword>
<dbReference type="InterPro" id="IPR013154">
    <property type="entry name" value="ADH-like_N"/>
</dbReference>
<dbReference type="Gene3D" id="3.90.180.10">
    <property type="entry name" value="Medium-chain alcohol dehydrogenases, catalytic domain"/>
    <property type="match status" value="1"/>
</dbReference>
<dbReference type="PANTHER" id="PTHR43677:SF1">
    <property type="entry name" value="ACRYLYL-COA REDUCTASE ACUI-RELATED"/>
    <property type="match status" value="1"/>
</dbReference>
<organism evidence="2 3">
    <name type="scientific">Pseudonocardia broussonetiae</name>
    <dbReference type="NCBI Taxonomy" id="2736640"/>
    <lineage>
        <taxon>Bacteria</taxon>
        <taxon>Bacillati</taxon>
        <taxon>Actinomycetota</taxon>
        <taxon>Actinomycetes</taxon>
        <taxon>Pseudonocardiales</taxon>
        <taxon>Pseudonocardiaceae</taxon>
        <taxon>Pseudonocardia</taxon>
    </lineage>
</organism>
<dbReference type="AlphaFoldDB" id="A0A6M6JLE3"/>
<accession>A0A6M6JLE3</accession>
<sequence>MRAVACDAFGGPEQLRERELDRPPVGPNSVLVRLAYAGVNPGDSRIRQGQFAPKGRHVFPLVLGLEGAGTVEDVGISGSRFEPGQAVYGMFMHDYMGDGTYAELAPARSRHLVAVPEGVLMRDAAAVACAGATALVLVEELLGVGPGDTVVVLGASGGVGHLAVQLAVAAGARVIGLARSSNHDLVREIGAHAVVDHRTDDVRAAIAELVPGGADAAVDPVGGPAQESLADLVRTGGRIASCVHPAASGVFAARDQTVLYEFLEATPERMTRLDAHLAAGRVRPRITREFALADAAAAHEAIDAGDNRGKTVLRID</sequence>
<dbReference type="InterPro" id="IPR051397">
    <property type="entry name" value="Zn-ADH-like_protein"/>
</dbReference>
<dbReference type="InterPro" id="IPR013149">
    <property type="entry name" value="ADH-like_C"/>
</dbReference>
<dbReference type="InterPro" id="IPR036291">
    <property type="entry name" value="NAD(P)-bd_dom_sf"/>
</dbReference>